<keyword evidence="8" id="KW-0547">Nucleotide-binding</keyword>
<dbReference type="GO" id="GO:0000049">
    <property type="term" value="F:tRNA binding"/>
    <property type="evidence" value="ECO:0007669"/>
    <property type="project" value="TreeGrafter"/>
</dbReference>
<dbReference type="AlphaFoldDB" id="A0A9D9E8I2"/>
<dbReference type="Pfam" id="PF01300">
    <property type="entry name" value="Sua5_yciO_yrdC"/>
    <property type="match status" value="1"/>
</dbReference>
<evidence type="ECO:0000313" key="13">
    <source>
        <dbReference type="EMBL" id="MBO8443119.1"/>
    </source>
</evidence>
<evidence type="ECO:0000256" key="2">
    <source>
        <dbReference type="ARBA" id="ARBA00007663"/>
    </source>
</evidence>
<evidence type="ECO:0000313" key="14">
    <source>
        <dbReference type="Proteomes" id="UP000823633"/>
    </source>
</evidence>
<evidence type="ECO:0000256" key="11">
    <source>
        <dbReference type="ARBA" id="ARBA00048366"/>
    </source>
</evidence>
<dbReference type="Proteomes" id="UP000823633">
    <property type="component" value="Unassembled WGS sequence"/>
</dbReference>
<evidence type="ECO:0000256" key="8">
    <source>
        <dbReference type="ARBA" id="ARBA00022741"/>
    </source>
</evidence>
<organism evidence="13 14">
    <name type="scientific">Candidatus Aphodenecus pullistercoris</name>
    <dbReference type="NCBI Taxonomy" id="2840669"/>
    <lineage>
        <taxon>Bacteria</taxon>
        <taxon>Pseudomonadati</taxon>
        <taxon>Spirochaetota</taxon>
        <taxon>Spirochaetia</taxon>
        <taxon>Spirochaetales</taxon>
        <taxon>Candidatus Aphodenecus</taxon>
    </lineage>
</organism>
<evidence type="ECO:0000256" key="3">
    <source>
        <dbReference type="ARBA" id="ARBA00012584"/>
    </source>
</evidence>
<reference evidence="13" key="1">
    <citation type="submission" date="2020-10" db="EMBL/GenBank/DDBJ databases">
        <authorList>
            <person name="Gilroy R."/>
        </authorList>
    </citation>
    <scope>NUCLEOTIDE SEQUENCE</scope>
    <source>
        <strain evidence="13">11167</strain>
    </source>
</reference>
<reference evidence="13" key="2">
    <citation type="journal article" date="2021" name="PeerJ">
        <title>Extensive microbial diversity within the chicken gut microbiome revealed by metagenomics and culture.</title>
        <authorList>
            <person name="Gilroy R."/>
            <person name="Ravi A."/>
            <person name="Getino M."/>
            <person name="Pursley I."/>
            <person name="Horton D.L."/>
            <person name="Alikhan N.F."/>
            <person name="Baker D."/>
            <person name="Gharbi K."/>
            <person name="Hall N."/>
            <person name="Watson M."/>
            <person name="Adriaenssens E.M."/>
            <person name="Foster-Nyarko E."/>
            <person name="Jarju S."/>
            <person name="Secka A."/>
            <person name="Antonio M."/>
            <person name="Oren A."/>
            <person name="Chaudhuri R.R."/>
            <person name="La Ragione R."/>
            <person name="Hildebrand F."/>
            <person name="Pallen M.J."/>
        </authorList>
    </citation>
    <scope>NUCLEOTIDE SEQUENCE</scope>
    <source>
        <strain evidence="13">11167</strain>
    </source>
</reference>
<dbReference type="PANTHER" id="PTHR17490">
    <property type="entry name" value="SUA5"/>
    <property type="match status" value="1"/>
</dbReference>
<proteinExistence type="inferred from homology"/>
<evidence type="ECO:0000256" key="10">
    <source>
        <dbReference type="ARBA" id="ARBA00029774"/>
    </source>
</evidence>
<dbReference type="SUPFAM" id="SSF55821">
    <property type="entry name" value="YrdC/RibB"/>
    <property type="match status" value="1"/>
</dbReference>
<dbReference type="GO" id="GO:0005737">
    <property type="term" value="C:cytoplasm"/>
    <property type="evidence" value="ECO:0007669"/>
    <property type="project" value="UniProtKB-SubCell"/>
</dbReference>
<protein>
    <recommendedName>
        <fullName evidence="10">L-threonylcarbamoyladenylate synthase</fullName>
        <ecNumber evidence="3">2.7.7.87</ecNumber>
    </recommendedName>
    <alternativeName>
        <fullName evidence="10">L-threonylcarbamoyladenylate synthase</fullName>
    </alternativeName>
</protein>
<comment type="catalytic activity">
    <reaction evidence="11">
        <text>L-threonine + hydrogencarbonate + ATP = L-threonylcarbamoyladenylate + diphosphate + H2O</text>
        <dbReference type="Rhea" id="RHEA:36407"/>
        <dbReference type="ChEBI" id="CHEBI:15377"/>
        <dbReference type="ChEBI" id="CHEBI:17544"/>
        <dbReference type="ChEBI" id="CHEBI:30616"/>
        <dbReference type="ChEBI" id="CHEBI:33019"/>
        <dbReference type="ChEBI" id="CHEBI:57926"/>
        <dbReference type="ChEBI" id="CHEBI:73682"/>
        <dbReference type="EC" id="2.7.7.87"/>
    </reaction>
</comment>
<evidence type="ECO:0000256" key="5">
    <source>
        <dbReference type="ARBA" id="ARBA00022679"/>
    </source>
</evidence>
<gene>
    <name evidence="13" type="ORF">IAC42_05105</name>
</gene>
<dbReference type="EC" id="2.7.7.87" evidence="3"/>
<evidence type="ECO:0000256" key="1">
    <source>
        <dbReference type="ARBA" id="ARBA00004496"/>
    </source>
</evidence>
<dbReference type="GO" id="GO:0008033">
    <property type="term" value="P:tRNA processing"/>
    <property type="evidence" value="ECO:0007669"/>
    <property type="project" value="UniProtKB-KW"/>
</dbReference>
<keyword evidence="5" id="KW-0808">Transferase</keyword>
<evidence type="ECO:0000256" key="4">
    <source>
        <dbReference type="ARBA" id="ARBA00022490"/>
    </source>
</evidence>
<accession>A0A9D9E8I2</accession>
<dbReference type="PROSITE" id="PS51163">
    <property type="entry name" value="YRDC"/>
    <property type="match status" value="1"/>
</dbReference>
<dbReference type="InterPro" id="IPR050156">
    <property type="entry name" value="TC-AMP_synthase_SUA5"/>
</dbReference>
<evidence type="ECO:0000256" key="7">
    <source>
        <dbReference type="ARBA" id="ARBA00022695"/>
    </source>
</evidence>
<evidence type="ECO:0000256" key="9">
    <source>
        <dbReference type="ARBA" id="ARBA00022840"/>
    </source>
</evidence>
<dbReference type="InterPro" id="IPR017945">
    <property type="entry name" value="DHBP_synth_RibB-like_a/b_dom"/>
</dbReference>
<name>A0A9D9E8I2_9SPIR</name>
<keyword evidence="7" id="KW-0548">Nucleotidyltransferase</keyword>
<evidence type="ECO:0000256" key="6">
    <source>
        <dbReference type="ARBA" id="ARBA00022694"/>
    </source>
</evidence>
<dbReference type="GO" id="GO:0005524">
    <property type="term" value="F:ATP binding"/>
    <property type="evidence" value="ECO:0007669"/>
    <property type="project" value="UniProtKB-KW"/>
</dbReference>
<dbReference type="Gene3D" id="3.90.870.10">
    <property type="entry name" value="DHBP synthase"/>
    <property type="match status" value="1"/>
</dbReference>
<sequence length="191" mass="20726">MRDMTGEVLYNDASSLDEVVRMLKSGCVGVIPADTIYGLSACAHSRSAERIYEIKERPQNKSLITLASLEWLEGSGLEVPSVLYSHWPCPLTAILRAADGTTHAVRVPDDAYIQAIVAAVGPIWSTSVNISGQASLSRAEDIERVFAGKIDFLVRKRDEEEAGLPSTLVDCTSKPFRVLRQGAYDASALLS</sequence>
<dbReference type="InterPro" id="IPR006070">
    <property type="entry name" value="Sua5-like_dom"/>
</dbReference>
<keyword evidence="4" id="KW-0963">Cytoplasm</keyword>
<feature type="domain" description="YrdC-like" evidence="12">
    <location>
        <begin position="13"/>
        <end position="184"/>
    </location>
</feature>
<comment type="caution">
    <text evidence="13">The sequence shown here is derived from an EMBL/GenBank/DDBJ whole genome shotgun (WGS) entry which is preliminary data.</text>
</comment>
<comment type="subcellular location">
    <subcellularLocation>
        <location evidence="1">Cytoplasm</location>
    </subcellularLocation>
</comment>
<comment type="similarity">
    <text evidence="2">Belongs to the SUA5 family.</text>
</comment>
<evidence type="ECO:0000259" key="12">
    <source>
        <dbReference type="PROSITE" id="PS51163"/>
    </source>
</evidence>
<dbReference type="PANTHER" id="PTHR17490:SF16">
    <property type="entry name" value="THREONYLCARBAMOYL-AMP SYNTHASE"/>
    <property type="match status" value="1"/>
</dbReference>
<dbReference type="GO" id="GO:0003725">
    <property type="term" value="F:double-stranded RNA binding"/>
    <property type="evidence" value="ECO:0007669"/>
    <property type="project" value="InterPro"/>
</dbReference>
<dbReference type="EMBL" id="JADIMU010000031">
    <property type="protein sequence ID" value="MBO8443119.1"/>
    <property type="molecule type" value="Genomic_DNA"/>
</dbReference>
<keyword evidence="6" id="KW-0819">tRNA processing</keyword>
<dbReference type="GO" id="GO:0006450">
    <property type="term" value="P:regulation of translational fidelity"/>
    <property type="evidence" value="ECO:0007669"/>
    <property type="project" value="TreeGrafter"/>
</dbReference>
<keyword evidence="9" id="KW-0067">ATP-binding</keyword>
<dbReference type="GO" id="GO:0061710">
    <property type="term" value="F:L-threonylcarbamoyladenylate synthase"/>
    <property type="evidence" value="ECO:0007669"/>
    <property type="project" value="UniProtKB-EC"/>
</dbReference>